<dbReference type="OrthoDB" id="443772at2759"/>
<name>A0A0K9PUK5_ZOSMR</name>
<dbReference type="GO" id="GO:0005730">
    <property type="term" value="C:nucleolus"/>
    <property type="evidence" value="ECO:0000318"/>
    <property type="project" value="GO_Central"/>
</dbReference>
<evidence type="ECO:0000313" key="8">
    <source>
        <dbReference type="Proteomes" id="UP000036987"/>
    </source>
</evidence>
<dbReference type="EMBL" id="LFYR01000624">
    <property type="protein sequence ID" value="KMZ72604.1"/>
    <property type="molecule type" value="Genomic_DNA"/>
</dbReference>
<keyword evidence="5" id="KW-0539">Nucleus</keyword>
<feature type="compositionally biased region" description="Basic and acidic residues" evidence="6">
    <location>
        <begin position="132"/>
        <end position="142"/>
    </location>
</feature>
<organism evidence="7 8">
    <name type="scientific">Zostera marina</name>
    <name type="common">Eelgrass</name>
    <dbReference type="NCBI Taxonomy" id="29655"/>
    <lineage>
        <taxon>Eukaryota</taxon>
        <taxon>Viridiplantae</taxon>
        <taxon>Streptophyta</taxon>
        <taxon>Embryophyta</taxon>
        <taxon>Tracheophyta</taxon>
        <taxon>Spermatophyta</taxon>
        <taxon>Magnoliopsida</taxon>
        <taxon>Liliopsida</taxon>
        <taxon>Zosteraceae</taxon>
        <taxon>Zostera</taxon>
    </lineage>
</organism>
<evidence type="ECO:0000256" key="5">
    <source>
        <dbReference type="ARBA" id="ARBA00023242"/>
    </source>
</evidence>
<evidence type="ECO:0000256" key="6">
    <source>
        <dbReference type="SAM" id="MobiDB-lite"/>
    </source>
</evidence>
<dbReference type="AlphaFoldDB" id="A0A0K9PUK5"/>
<protein>
    <submittedName>
        <fullName evidence="7">Putative rRNA-processing protein EBP2</fullName>
    </submittedName>
</protein>
<keyword evidence="4" id="KW-0175">Coiled coil</keyword>
<evidence type="ECO:0000256" key="4">
    <source>
        <dbReference type="ARBA" id="ARBA00023054"/>
    </source>
</evidence>
<proteinExistence type="inferred from homology"/>
<dbReference type="GO" id="GO:0006364">
    <property type="term" value="P:rRNA processing"/>
    <property type="evidence" value="ECO:0000318"/>
    <property type="project" value="GO_Central"/>
</dbReference>
<evidence type="ECO:0000256" key="2">
    <source>
        <dbReference type="ARBA" id="ARBA00007336"/>
    </source>
</evidence>
<feature type="compositionally biased region" description="Basic and acidic residues" evidence="6">
    <location>
        <begin position="151"/>
        <end position="167"/>
    </location>
</feature>
<dbReference type="OMA" id="RETMFHR"/>
<keyword evidence="3" id="KW-0690">Ribosome biogenesis</keyword>
<sequence length="280" mass="31679">MNMSKNDSGSESEGEELPLLEPSKKAIYNREGLLECLEEIRWPEDVKWIHKLTIDHVQDQDIDVNDDITREMAFYTQALEGVRQAYAKVEKMGGIPFFRPADYYAEMVKSDSHMLRIKSRILQDKKQIVEADERKKSREAKKISKQVQSQKLKERAKSKKDDIESVKKWRKQRQQSGYAPGKDEELLNSMLESGTATATGKKRPGVAPGDRTGGISKRGAKFGKGIPNSGRPGGGKNREYKDSKFGNGGRKGGRKQNTAETTNDIKGFNRGFKVNKRRKI</sequence>
<dbReference type="PANTHER" id="PTHR13028">
    <property type="entry name" value="RRNA PROCESSING PROTEIN EBNA1-BINDING PROTEIN-RELATED"/>
    <property type="match status" value="1"/>
</dbReference>
<dbReference type="PANTHER" id="PTHR13028:SF0">
    <property type="entry name" value="RRNA-PROCESSING PROTEIN EBP2-RELATED"/>
    <property type="match status" value="1"/>
</dbReference>
<comment type="subcellular location">
    <subcellularLocation>
        <location evidence="1">Nucleus</location>
        <location evidence="1">Nucleolus</location>
    </subcellularLocation>
</comment>
<dbReference type="STRING" id="29655.A0A0K9PUK5"/>
<comment type="similarity">
    <text evidence="2">Belongs to the EBP2 family.</text>
</comment>
<dbReference type="InterPro" id="IPR008610">
    <property type="entry name" value="Ebp2"/>
</dbReference>
<comment type="caution">
    <text evidence="7">The sequence shown here is derived from an EMBL/GenBank/DDBJ whole genome shotgun (WGS) entry which is preliminary data.</text>
</comment>
<dbReference type="GO" id="GO:0030687">
    <property type="term" value="C:preribosome, large subunit precursor"/>
    <property type="evidence" value="ECO:0000318"/>
    <property type="project" value="GO_Central"/>
</dbReference>
<evidence type="ECO:0000313" key="7">
    <source>
        <dbReference type="EMBL" id="KMZ72604.1"/>
    </source>
</evidence>
<dbReference type="GO" id="GO:0034399">
    <property type="term" value="C:nuclear periphery"/>
    <property type="evidence" value="ECO:0000318"/>
    <property type="project" value="GO_Central"/>
</dbReference>
<evidence type="ECO:0000256" key="1">
    <source>
        <dbReference type="ARBA" id="ARBA00004604"/>
    </source>
</evidence>
<gene>
    <name evidence="7" type="ORF">ZOSMA_161G00570</name>
</gene>
<keyword evidence="8" id="KW-1185">Reference proteome</keyword>
<evidence type="ECO:0000256" key="3">
    <source>
        <dbReference type="ARBA" id="ARBA00022517"/>
    </source>
</evidence>
<dbReference type="GO" id="GO:0042273">
    <property type="term" value="P:ribosomal large subunit biogenesis"/>
    <property type="evidence" value="ECO:0000318"/>
    <property type="project" value="GO_Central"/>
</dbReference>
<accession>A0A0K9PUK5</accession>
<dbReference type="Proteomes" id="UP000036987">
    <property type="component" value="Unassembled WGS sequence"/>
</dbReference>
<reference evidence="8" key="1">
    <citation type="journal article" date="2016" name="Nature">
        <title>The genome of the seagrass Zostera marina reveals angiosperm adaptation to the sea.</title>
        <authorList>
            <person name="Olsen J.L."/>
            <person name="Rouze P."/>
            <person name="Verhelst B."/>
            <person name="Lin Y.-C."/>
            <person name="Bayer T."/>
            <person name="Collen J."/>
            <person name="Dattolo E."/>
            <person name="De Paoli E."/>
            <person name="Dittami S."/>
            <person name="Maumus F."/>
            <person name="Michel G."/>
            <person name="Kersting A."/>
            <person name="Lauritano C."/>
            <person name="Lohaus R."/>
            <person name="Toepel M."/>
            <person name="Tonon T."/>
            <person name="Vanneste K."/>
            <person name="Amirebrahimi M."/>
            <person name="Brakel J."/>
            <person name="Bostroem C."/>
            <person name="Chovatia M."/>
            <person name="Grimwood J."/>
            <person name="Jenkins J.W."/>
            <person name="Jueterbock A."/>
            <person name="Mraz A."/>
            <person name="Stam W.T."/>
            <person name="Tice H."/>
            <person name="Bornberg-Bauer E."/>
            <person name="Green P.J."/>
            <person name="Pearson G.A."/>
            <person name="Procaccini G."/>
            <person name="Duarte C.M."/>
            <person name="Schmutz J."/>
            <person name="Reusch T.B.H."/>
            <person name="Van de Peer Y."/>
        </authorList>
    </citation>
    <scope>NUCLEOTIDE SEQUENCE [LARGE SCALE GENOMIC DNA]</scope>
    <source>
        <strain evidence="8">cv. Finnish</strain>
    </source>
</reference>
<feature type="region of interest" description="Disordered" evidence="6">
    <location>
        <begin position="132"/>
        <end position="280"/>
    </location>
</feature>
<dbReference type="Pfam" id="PF05890">
    <property type="entry name" value="Ebp2"/>
    <property type="match status" value="1"/>
</dbReference>